<dbReference type="PANTHER" id="PTHR12604:SF2">
    <property type="entry name" value="X-RAY REPAIR CROSS-COMPLEMENTING PROTEIN 6"/>
    <property type="match status" value="1"/>
</dbReference>
<dbReference type="GO" id="GO:0043564">
    <property type="term" value="C:Ku70:Ku80 complex"/>
    <property type="evidence" value="ECO:0007669"/>
    <property type="project" value="TreeGrafter"/>
</dbReference>
<dbReference type="InterPro" id="IPR016194">
    <property type="entry name" value="SPOC-like_C_dom_sf"/>
</dbReference>
<dbReference type="GO" id="GO:0003678">
    <property type="term" value="F:DNA helicase activity"/>
    <property type="evidence" value="ECO:0007669"/>
    <property type="project" value="InterPro"/>
</dbReference>
<evidence type="ECO:0000313" key="4">
    <source>
        <dbReference type="EMBL" id="KAF3587553.1"/>
    </source>
</evidence>
<accession>A0A8S9HYE8</accession>
<evidence type="ECO:0000313" key="5">
    <source>
        <dbReference type="Proteomes" id="UP000712281"/>
    </source>
</evidence>
<dbReference type="PANTHER" id="PTHR12604">
    <property type="entry name" value="KU AUTOANTIGEN DNA HELICASE"/>
    <property type="match status" value="1"/>
</dbReference>
<feature type="domain" description="SAP" evidence="2">
    <location>
        <begin position="134"/>
        <end position="168"/>
    </location>
</feature>
<dbReference type="GO" id="GO:0006303">
    <property type="term" value="P:double-strand break repair via nonhomologous end joining"/>
    <property type="evidence" value="ECO:0007669"/>
    <property type="project" value="InterPro"/>
</dbReference>
<dbReference type="FunFam" id="1.10.720.30:FF:000021">
    <property type="entry name" value="ATP-dependent DNA helicase 2 subunit KU70"/>
    <property type="match status" value="1"/>
</dbReference>
<feature type="region of interest" description="Disordered" evidence="1">
    <location>
        <begin position="93"/>
        <end position="119"/>
    </location>
</feature>
<dbReference type="PROSITE" id="PS50800">
    <property type="entry name" value="SAP"/>
    <property type="match status" value="1"/>
</dbReference>
<dbReference type="SMART" id="SM00513">
    <property type="entry name" value="SAP"/>
    <property type="match status" value="1"/>
</dbReference>
<evidence type="ECO:0000259" key="2">
    <source>
        <dbReference type="PROSITE" id="PS50800"/>
    </source>
</evidence>
<dbReference type="InterPro" id="IPR036361">
    <property type="entry name" value="SAP_dom_sf"/>
</dbReference>
<protein>
    <recommendedName>
        <fullName evidence="2">SAP domain-containing protein</fullName>
    </recommendedName>
</protein>
<gene>
    <name evidence="3" type="ORF">F2Q68_00013547</name>
    <name evidence="4" type="ORF">F2Q69_00026905</name>
</gene>
<dbReference type="EMBL" id="QGKX02000088">
    <property type="protein sequence ID" value="KAF3587553.1"/>
    <property type="molecule type" value="Genomic_DNA"/>
</dbReference>
<reference evidence="3" key="1">
    <citation type="submission" date="2019-12" db="EMBL/GenBank/DDBJ databases">
        <title>Genome sequencing and annotation of Brassica cretica.</title>
        <authorList>
            <person name="Studholme D.J."/>
            <person name="Sarris P.F."/>
        </authorList>
    </citation>
    <scope>NUCLEOTIDE SEQUENCE</scope>
    <source>
        <strain evidence="3">PFS-001/15</strain>
        <tissue evidence="3">Leaf</tissue>
    </source>
</reference>
<dbReference type="Pfam" id="PF03730">
    <property type="entry name" value="Ku_C"/>
    <property type="match status" value="1"/>
</dbReference>
<dbReference type="SUPFAM" id="SSF68906">
    <property type="entry name" value="SAP domain"/>
    <property type="match status" value="1"/>
</dbReference>
<organism evidence="3 5">
    <name type="scientific">Brassica cretica</name>
    <name type="common">Mustard</name>
    <dbReference type="NCBI Taxonomy" id="69181"/>
    <lineage>
        <taxon>Eukaryota</taxon>
        <taxon>Viridiplantae</taxon>
        <taxon>Streptophyta</taxon>
        <taxon>Embryophyta</taxon>
        <taxon>Tracheophyta</taxon>
        <taxon>Spermatophyta</taxon>
        <taxon>Magnoliopsida</taxon>
        <taxon>eudicotyledons</taxon>
        <taxon>Gunneridae</taxon>
        <taxon>Pentapetalae</taxon>
        <taxon>rosids</taxon>
        <taxon>malvids</taxon>
        <taxon>Brassicales</taxon>
        <taxon>Brassicaceae</taxon>
        <taxon>Brassiceae</taxon>
        <taxon>Brassica</taxon>
    </lineage>
</organism>
<dbReference type="GO" id="GO:0000723">
    <property type="term" value="P:telomere maintenance"/>
    <property type="evidence" value="ECO:0007669"/>
    <property type="project" value="TreeGrafter"/>
</dbReference>
<dbReference type="Pfam" id="PF02037">
    <property type="entry name" value="SAP"/>
    <property type="match status" value="1"/>
</dbReference>
<dbReference type="Proteomes" id="UP000712600">
    <property type="component" value="Unassembled WGS sequence"/>
</dbReference>
<dbReference type="Proteomes" id="UP000712281">
    <property type="component" value="Unassembled WGS sequence"/>
</dbReference>
<dbReference type="Gene3D" id="1.10.720.30">
    <property type="entry name" value="SAP domain"/>
    <property type="match status" value="1"/>
</dbReference>
<dbReference type="SUPFAM" id="SSF100939">
    <property type="entry name" value="SPOC domain-like"/>
    <property type="match status" value="1"/>
</dbReference>
<dbReference type="OrthoDB" id="3249161at2759"/>
<dbReference type="InterPro" id="IPR003034">
    <property type="entry name" value="SAP_dom"/>
</dbReference>
<comment type="caution">
    <text evidence="3">The sequence shown here is derived from an EMBL/GenBank/DDBJ whole genome shotgun (WGS) entry which is preliminary data.</text>
</comment>
<dbReference type="GO" id="GO:0042162">
    <property type="term" value="F:telomeric DNA binding"/>
    <property type="evidence" value="ECO:0007669"/>
    <property type="project" value="TreeGrafter"/>
</dbReference>
<sequence length="170" mass="18723">MGVFGQLHSKPGVAAPRATEDQLKKASALMRRLELKDFSVCQFANPALQRHYAMLQAIALDEDELGETRDETLPDEGGMNRPGVVKAIEEFKESIYGDDSEEESDSGAKEKSRKRKAADAGDYDFVELAKTGKLKDLTVVELKTYLTANNLPLSGKKDALINRILAHVSK</sequence>
<evidence type="ECO:0000313" key="3">
    <source>
        <dbReference type="EMBL" id="KAF2559808.1"/>
    </source>
</evidence>
<reference evidence="4" key="2">
    <citation type="submission" date="2019-12" db="EMBL/GenBank/DDBJ databases">
        <title>Genome sequencing and annotation of Brassica cretica.</title>
        <authorList>
            <person name="Studholme D.J."/>
            <person name="Sarris P."/>
        </authorList>
    </citation>
    <scope>NUCLEOTIDE SEQUENCE</scope>
    <source>
        <strain evidence="4">PFS-109/04</strain>
        <tissue evidence="4">Leaf</tissue>
    </source>
</reference>
<dbReference type="Gene3D" id="1.10.1600.10">
    <property type="match status" value="1"/>
</dbReference>
<feature type="compositionally biased region" description="Acidic residues" evidence="1">
    <location>
        <begin position="96"/>
        <end position="105"/>
    </location>
</feature>
<dbReference type="GO" id="GO:0003690">
    <property type="term" value="F:double-stranded DNA binding"/>
    <property type="evidence" value="ECO:0007669"/>
    <property type="project" value="TreeGrafter"/>
</dbReference>
<evidence type="ECO:0000256" key="1">
    <source>
        <dbReference type="SAM" id="MobiDB-lite"/>
    </source>
</evidence>
<dbReference type="InterPro" id="IPR005160">
    <property type="entry name" value="Ku_C"/>
</dbReference>
<dbReference type="AlphaFoldDB" id="A0A8S9HYE8"/>
<dbReference type="EMBL" id="QGKW02001940">
    <property type="protein sequence ID" value="KAF2559808.1"/>
    <property type="molecule type" value="Genomic_DNA"/>
</dbReference>
<name>A0A8S9HYE8_BRACR</name>
<proteinExistence type="predicted"/>
<dbReference type="FunFam" id="1.10.1600.10:FF:000003">
    <property type="entry name" value="ATP-dependent DNA helicase 2 subunit KU70"/>
    <property type="match status" value="1"/>
</dbReference>